<evidence type="ECO:0000313" key="3">
    <source>
        <dbReference type="Proteomes" id="UP001296104"/>
    </source>
</evidence>
<evidence type="ECO:0000256" key="1">
    <source>
        <dbReference type="SAM" id="MobiDB-lite"/>
    </source>
</evidence>
<proteinExistence type="predicted"/>
<keyword evidence="3" id="KW-1185">Reference proteome</keyword>
<dbReference type="EMBL" id="CAVMBE010000008">
    <property type="protein sequence ID" value="CAK3873264.1"/>
    <property type="molecule type" value="Genomic_DNA"/>
</dbReference>
<protein>
    <recommendedName>
        <fullName evidence="4">F-box domain-containing protein</fullName>
    </recommendedName>
</protein>
<accession>A0AAI8YU47</accession>
<organism evidence="2 3">
    <name type="scientific">Lecanosticta acicola</name>
    <dbReference type="NCBI Taxonomy" id="111012"/>
    <lineage>
        <taxon>Eukaryota</taxon>
        <taxon>Fungi</taxon>
        <taxon>Dikarya</taxon>
        <taxon>Ascomycota</taxon>
        <taxon>Pezizomycotina</taxon>
        <taxon>Dothideomycetes</taxon>
        <taxon>Dothideomycetidae</taxon>
        <taxon>Mycosphaerellales</taxon>
        <taxon>Mycosphaerellaceae</taxon>
        <taxon>Lecanosticta</taxon>
    </lineage>
</organism>
<feature type="compositionally biased region" description="Polar residues" evidence="1">
    <location>
        <begin position="32"/>
        <end position="42"/>
    </location>
</feature>
<name>A0AAI8YU47_9PEZI</name>
<gene>
    <name evidence="2" type="ORF">LECACI_7A002021</name>
</gene>
<comment type="caution">
    <text evidence="2">The sequence shown here is derived from an EMBL/GenBank/DDBJ whole genome shotgun (WGS) entry which is preliminary data.</text>
</comment>
<dbReference type="AlphaFoldDB" id="A0AAI8YU47"/>
<feature type="region of interest" description="Disordered" evidence="1">
    <location>
        <begin position="32"/>
        <end position="56"/>
    </location>
</feature>
<sequence>MGSNQSAQARGQVLGVGAKLWQAIKAIVNSNQQGSAAGNSSNQQEGEEEEEEAPQMGPAAEKVLNMTELLVMVLLHCDEETILHAQRVNCKFRDVISETLKLQQRLWLQPDDSLRPEEGTKTVFINPILFNHRRATGAIRRLLRPVRLSGGDQFLLDGVPPRYYGLLEFFLEDRVMADKVDEQLARAARRHELPSYTSGISRRRKSLSDREPIIITADEASEHSSLFLAHNQVPITDIDIIFSRVPEIRRVLKKAPGAWKKMILFQPNP</sequence>
<evidence type="ECO:0008006" key="4">
    <source>
        <dbReference type="Google" id="ProtNLM"/>
    </source>
</evidence>
<dbReference type="Proteomes" id="UP001296104">
    <property type="component" value="Unassembled WGS sequence"/>
</dbReference>
<evidence type="ECO:0000313" key="2">
    <source>
        <dbReference type="EMBL" id="CAK3873264.1"/>
    </source>
</evidence>
<reference evidence="2" key="1">
    <citation type="submission" date="2023-11" db="EMBL/GenBank/DDBJ databases">
        <authorList>
            <person name="Alioto T."/>
            <person name="Alioto T."/>
            <person name="Gomez Garrido J."/>
        </authorList>
    </citation>
    <scope>NUCLEOTIDE SEQUENCE</scope>
</reference>